<name>A0A4D4J3L0_9PSEU</name>
<dbReference type="PANTHER" id="PTHR12358:SF106">
    <property type="entry name" value="LIPID KINASE YEGS"/>
    <property type="match status" value="1"/>
</dbReference>
<dbReference type="Pfam" id="PF00781">
    <property type="entry name" value="DAGK_cat"/>
    <property type="match status" value="1"/>
</dbReference>
<feature type="domain" description="DAGKc" evidence="3">
    <location>
        <begin position="1"/>
        <end position="135"/>
    </location>
</feature>
<dbReference type="InterPro" id="IPR017438">
    <property type="entry name" value="ATP-NAD_kinase_N"/>
</dbReference>
<accession>A0A4D4J3L0</accession>
<dbReference type="Gene3D" id="3.40.50.10330">
    <property type="entry name" value="Probable inorganic polyphosphate/atp-NAD kinase, domain 1"/>
    <property type="match status" value="1"/>
</dbReference>
<dbReference type="InterPro" id="IPR050187">
    <property type="entry name" value="Lipid_Phosphate_FormReg"/>
</dbReference>
<dbReference type="EMBL" id="BJFL01000013">
    <property type="protein sequence ID" value="GDY31265.1"/>
    <property type="molecule type" value="Genomic_DNA"/>
</dbReference>
<dbReference type="GO" id="GO:0004143">
    <property type="term" value="F:ATP-dependent diacylglycerol kinase activity"/>
    <property type="evidence" value="ECO:0007669"/>
    <property type="project" value="TreeGrafter"/>
</dbReference>
<dbReference type="SUPFAM" id="SSF111331">
    <property type="entry name" value="NAD kinase/diacylglycerol kinase-like"/>
    <property type="match status" value="1"/>
</dbReference>
<dbReference type="PANTHER" id="PTHR12358">
    <property type="entry name" value="SPHINGOSINE KINASE"/>
    <property type="match status" value="1"/>
</dbReference>
<gene>
    <name evidence="4" type="ORF">GTS_28980</name>
</gene>
<dbReference type="AlphaFoldDB" id="A0A4D4J3L0"/>
<reference evidence="5" key="1">
    <citation type="submission" date="2019-04" db="EMBL/GenBank/DDBJ databases">
        <title>Draft genome sequence of Pseudonocardiaceae bacterium SL3-2-4.</title>
        <authorList>
            <person name="Ningsih F."/>
            <person name="Yokota A."/>
            <person name="Sakai Y."/>
            <person name="Nanatani K."/>
            <person name="Yabe S."/>
            <person name="Oetari A."/>
            <person name="Sjamsuridzal W."/>
        </authorList>
    </citation>
    <scope>NUCLEOTIDE SEQUENCE [LARGE SCALE GENOMIC DNA]</scope>
    <source>
        <strain evidence="5">SL3-2-4</strain>
    </source>
</reference>
<evidence type="ECO:0000313" key="5">
    <source>
        <dbReference type="Proteomes" id="UP000298860"/>
    </source>
</evidence>
<dbReference type="RefSeq" id="WP_137814352.1">
    <property type="nucleotide sequence ID" value="NZ_BJFL01000013.1"/>
</dbReference>
<protein>
    <submittedName>
        <fullName evidence="4">Diacylglycerol kinase</fullName>
    </submittedName>
</protein>
<dbReference type="OrthoDB" id="142078at2"/>
<comment type="similarity">
    <text evidence="2">Belongs to the diacylglycerol/lipid kinase family.</text>
</comment>
<comment type="cofactor">
    <cofactor evidence="1">
        <name>Mg(2+)</name>
        <dbReference type="ChEBI" id="CHEBI:18420"/>
    </cofactor>
</comment>
<dbReference type="PROSITE" id="PS50146">
    <property type="entry name" value="DAGK"/>
    <property type="match status" value="1"/>
</dbReference>
<dbReference type="Proteomes" id="UP000298860">
    <property type="component" value="Unassembled WGS sequence"/>
</dbReference>
<organism evidence="4 5">
    <name type="scientific">Gandjariella thermophila</name>
    <dbReference type="NCBI Taxonomy" id="1931992"/>
    <lineage>
        <taxon>Bacteria</taxon>
        <taxon>Bacillati</taxon>
        <taxon>Actinomycetota</taxon>
        <taxon>Actinomycetes</taxon>
        <taxon>Pseudonocardiales</taxon>
        <taxon>Pseudonocardiaceae</taxon>
        <taxon>Gandjariella</taxon>
    </lineage>
</organism>
<dbReference type="GO" id="GO:0005886">
    <property type="term" value="C:plasma membrane"/>
    <property type="evidence" value="ECO:0007669"/>
    <property type="project" value="TreeGrafter"/>
</dbReference>
<keyword evidence="4" id="KW-0418">Kinase</keyword>
<sequence>MRALLVVNPEATSTTPAGRDVIAHALASDVKLEVAETGHRGHGSALAARAVTDHVDLVIAHGGDGTINEVVNGLLAGGPDRDVPMLGVVPGGSANVFAGALGLPRDPLEATHRLLRAIECGRSRRVGLGRAAGRWFTFNAGLGWDADVVARVERLRARGREASPLLYARAALTSYAHQRRHAPQLTIEIPGMKPVEDARLAFVANTDPWTYLRSRPVRITPGTSFDGGLGLYALRSLRLSTVLRQVTQVLRTEANPRSGNVVRLDDVDHLRVLSDEPVPLQVDGDLVGDRTDVTFVSVPGALRVAV</sequence>
<keyword evidence="4" id="KW-0808">Transferase</keyword>
<evidence type="ECO:0000259" key="3">
    <source>
        <dbReference type="PROSITE" id="PS50146"/>
    </source>
</evidence>
<comment type="caution">
    <text evidence="4">The sequence shown here is derived from an EMBL/GenBank/DDBJ whole genome shotgun (WGS) entry which is preliminary data.</text>
</comment>
<dbReference type="InterPro" id="IPR001206">
    <property type="entry name" value="Diacylglycerol_kinase_cat_dom"/>
</dbReference>
<proteinExistence type="inferred from homology"/>
<keyword evidence="5" id="KW-1185">Reference proteome</keyword>
<evidence type="ECO:0000256" key="1">
    <source>
        <dbReference type="ARBA" id="ARBA00001946"/>
    </source>
</evidence>
<evidence type="ECO:0000256" key="2">
    <source>
        <dbReference type="ARBA" id="ARBA00005983"/>
    </source>
</evidence>
<evidence type="ECO:0000313" key="4">
    <source>
        <dbReference type="EMBL" id="GDY31265.1"/>
    </source>
</evidence>
<dbReference type="Gene3D" id="2.60.200.40">
    <property type="match status" value="1"/>
</dbReference>
<dbReference type="SMART" id="SM00046">
    <property type="entry name" value="DAGKc"/>
    <property type="match status" value="1"/>
</dbReference>
<dbReference type="InterPro" id="IPR016064">
    <property type="entry name" value="NAD/diacylglycerol_kinase_sf"/>
</dbReference>